<keyword evidence="10" id="KW-1185">Reference proteome</keyword>
<protein>
    <submittedName>
        <fullName evidence="9">Glycosyl hydrolase family 20, domain 2</fullName>
    </submittedName>
</protein>
<feature type="chain" id="PRO_5010343693" evidence="7">
    <location>
        <begin position="25"/>
        <end position="984"/>
    </location>
</feature>
<dbReference type="STRING" id="561176.SAMN04488561_6447"/>
<keyword evidence="3" id="KW-1015">Disulfide bond</keyword>
<feature type="region of interest" description="Disordered" evidence="6">
    <location>
        <begin position="25"/>
        <end position="50"/>
    </location>
</feature>
<dbReference type="OrthoDB" id="9802683at2"/>
<evidence type="ECO:0000259" key="8">
    <source>
        <dbReference type="PROSITE" id="PS52009"/>
    </source>
</evidence>
<dbReference type="Proteomes" id="UP000181980">
    <property type="component" value="Unassembled WGS sequence"/>
</dbReference>
<reference evidence="10" key="1">
    <citation type="submission" date="2016-10" db="EMBL/GenBank/DDBJ databases">
        <authorList>
            <person name="Varghese N."/>
            <person name="Submissions S."/>
        </authorList>
    </citation>
    <scope>NUCLEOTIDE SEQUENCE [LARGE SCALE GENOMIC DNA]</scope>
    <source>
        <strain evidence="10">DSM 45237</strain>
    </source>
</reference>
<dbReference type="Pfam" id="PF02838">
    <property type="entry name" value="Glyco_hydro_20b"/>
    <property type="match status" value="1"/>
</dbReference>
<name>A0A1H5PZG6_9ACTN</name>
<dbReference type="Gene3D" id="2.60.120.200">
    <property type="match status" value="1"/>
</dbReference>
<feature type="domain" description="GH84" evidence="8">
    <location>
        <begin position="194"/>
        <end position="483"/>
    </location>
</feature>
<keyword evidence="4 5" id="KW-0326">Glycosidase</keyword>
<dbReference type="PANTHER" id="PTHR13170:SF16">
    <property type="entry name" value="PROTEIN O-GLCNACASE"/>
    <property type="match status" value="1"/>
</dbReference>
<dbReference type="Gene3D" id="3.30.379.10">
    <property type="entry name" value="Chitobiase/beta-hexosaminidase domain 2-like"/>
    <property type="match status" value="1"/>
</dbReference>
<evidence type="ECO:0000256" key="5">
    <source>
        <dbReference type="PROSITE-ProRule" id="PRU01353"/>
    </source>
</evidence>
<dbReference type="SUPFAM" id="SSF55545">
    <property type="entry name" value="beta-N-acetylhexosaminidase-like domain"/>
    <property type="match status" value="1"/>
</dbReference>
<sequence length="984" mass="103855">MPVRTLAAQVVIPLLLAGVFSASAAAGPSRDGDVTTEPAATSSTGDPLELLQPAPRSIERLGSPVGVRFFAIEAGGDVDDATAAAVREALTAQGLRERDRPGPNRLTVHLVGAESAEGAAEELDAFGWGAADVAGLGAEEYLLGTRALRGPAASAVLAGDDAGLFYAAQTLGQLAALEDGTLPAVRIEDGPGFAFRGGLESFYGPDWSWQARRDQIDFLAALKMNVYFYGPANDPRTTGRAWRELYEPEQLAELERLVDYARERHVTFIYRVGPAAPMHGGTAPGICHARQADRDALLARLEQLREIGVSRFVISWDDVTEQFTCAEDTERYAGTDHPVARAQTEVLTDLEERFFSRHDELGPPITIPSLYWTNEPTPYRSVFDANLSADWQLYWTGPAVMSPEIESLDVEQVRAAFPRHELIVFDNYPVNDYDRGRLHLGPVVGRSPGLPGTVLGVSWNQMSEQYASQVSLATAADYAWNPAAYVPDRSWRAVLARLAGDRAGDFEVFADAHRYDGFHSDRMGPRLAGLVDAYLQAYSAGADLAGPGERLRAHAEALGRADSLAPVLPDALAGELRPWLEASALGGRAVSEAVGLLTALADGRDDDAAAARERMVALRERMRAVRAVDPNGDTRPVHVAMGTLLPFLERAEAIAATPVGATISAPYGERAVVAGGVSEVAVDVTARSAGTYRGTLTVTAPEGWTVTPSQQDVVVDSGGRPITSRHVVRVGVPAGAAPGQLVFRVDGEGAGATFAAGLYPAEAAGAGEYAEVVAGDEPSAWWRLEETEGTLIADDTGTSPGSTRGETVRGAGGAVPGSAGLGLAGGYGEAPVGQVGSADGHLTVEAWVRADRPASGDGIGVVESYEGPAYNGFLLRLDGLGRPTFGVLDARNAAIVTGRTPLGTGEWHHVVGTFDGATMVVYADGVEVGRRATTVRPGQSDVSVKLGARGDDRGRRLHGGLDEVALYDRALTAAEVAQHFLAGR</sequence>
<evidence type="ECO:0000313" key="10">
    <source>
        <dbReference type="Proteomes" id="UP000181980"/>
    </source>
</evidence>
<dbReference type="InterPro" id="IPR029018">
    <property type="entry name" value="Hex-like_dom2"/>
</dbReference>
<dbReference type="EMBL" id="FNUC01000004">
    <property type="protein sequence ID" value="SEF18387.1"/>
    <property type="molecule type" value="Genomic_DNA"/>
</dbReference>
<comment type="similarity">
    <text evidence="5">Belongs to the glycosyl hydrolase 84 family.</text>
</comment>
<dbReference type="InterPro" id="IPR013320">
    <property type="entry name" value="ConA-like_dom_sf"/>
</dbReference>
<evidence type="ECO:0000313" key="9">
    <source>
        <dbReference type="EMBL" id="SEF18387.1"/>
    </source>
</evidence>
<dbReference type="InterPro" id="IPR051822">
    <property type="entry name" value="Glycosyl_Hydrolase_84"/>
</dbReference>
<dbReference type="SUPFAM" id="SSF49899">
    <property type="entry name" value="Concanavalin A-like lectins/glucanases"/>
    <property type="match status" value="1"/>
</dbReference>
<dbReference type="Pfam" id="PF13385">
    <property type="entry name" value="Laminin_G_3"/>
    <property type="match status" value="1"/>
</dbReference>
<dbReference type="InterPro" id="IPR017853">
    <property type="entry name" value="GH"/>
</dbReference>
<keyword evidence="1 7" id="KW-0732">Signal</keyword>
<dbReference type="RefSeq" id="WP_069112070.1">
    <property type="nucleotide sequence ID" value="NZ_FNUC01000004.1"/>
</dbReference>
<evidence type="ECO:0000256" key="1">
    <source>
        <dbReference type="ARBA" id="ARBA00022729"/>
    </source>
</evidence>
<dbReference type="Gene3D" id="1.20.58.460">
    <property type="entry name" value="Hyaluronidase post-catalytic domain-like"/>
    <property type="match status" value="1"/>
</dbReference>
<proteinExistence type="inferred from homology"/>
<evidence type="ECO:0000256" key="7">
    <source>
        <dbReference type="SAM" id="SignalP"/>
    </source>
</evidence>
<dbReference type="InterPro" id="IPR006558">
    <property type="entry name" value="LamG-like"/>
</dbReference>
<dbReference type="SUPFAM" id="SSF51445">
    <property type="entry name" value="(Trans)glycosidases"/>
    <property type="match status" value="1"/>
</dbReference>
<organism evidence="9 10">
    <name type="scientific">Jiangella alba</name>
    <dbReference type="NCBI Taxonomy" id="561176"/>
    <lineage>
        <taxon>Bacteria</taxon>
        <taxon>Bacillati</taxon>
        <taxon>Actinomycetota</taxon>
        <taxon>Actinomycetes</taxon>
        <taxon>Jiangellales</taxon>
        <taxon>Jiangellaceae</taxon>
        <taxon>Jiangella</taxon>
    </lineage>
</organism>
<gene>
    <name evidence="9" type="ORF">SAMN04488561_6447</name>
</gene>
<accession>A0A1H5PZG6</accession>
<dbReference type="GO" id="GO:0005975">
    <property type="term" value="P:carbohydrate metabolic process"/>
    <property type="evidence" value="ECO:0007669"/>
    <property type="project" value="UniProtKB-ARBA"/>
</dbReference>
<feature type="active site" description="Proton donor" evidence="5">
    <location>
        <position position="318"/>
    </location>
</feature>
<evidence type="ECO:0000256" key="6">
    <source>
        <dbReference type="SAM" id="MobiDB-lite"/>
    </source>
</evidence>
<evidence type="ECO:0000256" key="4">
    <source>
        <dbReference type="ARBA" id="ARBA00023295"/>
    </source>
</evidence>
<keyword evidence="2 5" id="KW-0378">Hydrolase</keyword>
<dbReference type="GO" id="GO:0015929">
    <property type="term" value="F:hexosaminidase activity"/>
    <property type="evidence" value="ECO:0007669"/>
    <property type="project" value="UniProtKB-ARBA"/>
</dbReference>
<dbReference type="InterPro" id="IPR011496">
    <property type="entry name" value="O-GlcNAcase_cat"/>
</dbReference>
<feature type="signal peptide" evidence="7">
    <location>
        <begin position="1"/>
        <end position="24"/>
    </location>
</feature>
<evidence type="ECO:0000256" key="3">
    <source>
        <dbReference type="ARBA" id="ARBA00023157"/>
    </source>
</evidence>
<dbReference type="InterPro" id="IPR015882">
    <property type="entry name" value="HEX_bac_N"/>
</dbReference>
<dbReference type="PROSITE" id="PS52009">
    <property type="entry name" value="GH84"/>
    <property type="match status" value="1"/>
</dbReference>
<feature type="region of interest" description="Disordered" evidence="6">
    <location>
        <begin position="792"/>
        <end position="813"/>
    </location>
</feature>
<dbReference type="AlphaFoldDB" id="A0A1H5PZG6"/>
<feature type="compositionally biased region" description="Polar residues" evidence="6">
    <location>
        <begin position="796"/>
        <end position="805"/>
    </location>
</feature>
<evidence type="ECO:0000256" key="2">
    <source>
        <dbReference type="ARBA" id="ARBA00022801"/>
    </source>
</evidence>
<dbReference type="SMART" id="SM00560">
    <property type="entry name" value="LamGL"/>
    <property type="match status" value="1"/>
</dbReference>
<dbReference type="Gene3D" id="3.20.20.80">
    <property type="entry name" value="Glycosidases"/>
    <property type="match status" value="1"/>
</dbReference>
<dbReference type="GO" id="GO:1901135">
    <property type="term" value="P:carbohydrate derivative metabolic process"/>
    <property type="evidence" value="ECO:0007669"/>
    <property type="project" value="UniProtKB-ARBA"/>
</dbReference>
<dbReference type="Pfam" id="PF07555">
    <property type="entry name" value="NAGidase"/>
    <property type="match status" value="1"/>
</dbReference>
<dbReference type="PANTHER" id="PTHR13170">
    <property type="entry name" value="O-GLCNACASE"/>
    <property type="match status" value="1"/>
</dbReference>